<reference evidence="3 4" key="1">
    <citation type="submission" date="2007-06" db="EMBL/GenBank/DDBJ databases">
        <authorList>
            <person name="Shimkets L."/>
            <person name="Ferriera S."/>
            <person name="Johnson J."/>
            <person name="Kravitz S."/>
            <person name="Beeson K."/>
            <person name="Sutton G."/>
            <person name="Rogers Y.-H."/>
            <person name="Friedman R."/>
            <person name="Frazier M."/>
            <person name="Venter J.C."/>
        </authorList>
    </citation>
    <scope>NUCLEOTIDE SEQUENCE [LARGE SCALE GENOMIC DNA]</scope>
    <source>
        <strain evidence="3 4">SIR-1</strain>
    </source>
</reference>
<sequence length="210" mass="21664">MSALRLRSIPLVLGTLALLGAASACGEADSPGGGVGDAGGDTGTDEWWAVEDEGATASQGTTLEAGTTSDEGFEAGEEEFEDDEEEEEGEEDFIGWYVWGTVTPGVSLEGAVEYIRVTMGEEQCFLEGPVATATPLDDCEACEWAFELTLGAGEGEACPEAMLDPAGLAGMSFAVGYAGEESYQRVGGAWIVVGEGFTEGSEFELSLVGG</sequence>
<dbReference type="AlphaFoldDB" id="A6G0N4"/>
<organism evidence="3 4">
    <name type="scientific">Plesiocystis pacifica SIR-1</name>
    <dbReference type="NCBI Taxonomy" id="391625"/>
    <lineage>
        <taxon>Bacteria</taxon>
        <taxon>Pseudomonadati</taxon>
        <taxon>Myxococcota</taxon>
        <taxon>Polyangia</taxon>
        <taxon>Nannocystales</taxon>
        <taxon>Nannocystaceae</taxon>
        <taxon>Plesiocystis</taxon>
    </lineage>
</organism>
<feature type="compositionally biased region" description="Polar residues" evidence="1">
    <location>
        <begin position="56"/>
        <end position="69"/>
    </location>
</feature>
<accession>A6G0N4</accession>
<dbReference type="PROSITE" id="PS51257">
    <property type="entry name" value="PROKAR_LIPOPROTEIN"/>
    <property type="match status" value="1"/>
</dbReference>
<proteinExistence type="predicted"/>
<feature type="compositionally biased region" description="Gly residues" evidence="1">
    <location>
        <begin position="31"/>
        <end position="42"/>
    </location>
</feature>
<evidence type="ECO:0008006" key="5">
    <source>
        <dbReference type="Google" id="ProtNLM"/>
    </source>
</evidence>
<dbReference type="RefSeq" id="WP_006970283.1">
    <property type="nucleotide sequence ID" value="NZ_ABCS01000009.1"/>
</dbReference>
<feature type="region of interest" description="Disordered" evidence="1">
    <location>
        <begin position="26"/>
        <end position="90"/>
    </location>
</feature>
<protein>
    <recommendedName>
        <fullName evidence="5">Lipoprotein</fullName>
    </recommendedName>
</protein>
<keyword evidence="4" id="KW-1185">Reference proteome</keyword>
<evidence type="ECO:0000313" key="4">
    <source>
        <dbReference type="Proteomes" id="UP000005801"/>
    </source>
</evidence>
<feature type="chain" id="PRO_5002693499" description="Lipoprotein" evidence="2">
    <location>
        <begin position="25"/>
        <end position="210"/>
    </location>
</feature>
<evidence type="ECO:0000313" key="3">
    <source>
        <dbReference type="EMBL" id="EDM80680.1"/>
    </source>
</evidence>
<evidence type="ECO:0000256" key="1">
    <source>
        <dbReference type="SAM" id="MobiDB-lite"/>
    </source>
</evidence>
<feature type="compositionally biased region" description="Acidic residues" evidence="1">
    <location>
        <begin position="71"/>
        <end position="90"/>
    </location>
</feature>
<dbReference type="EMBL" id="ABCS01000009">
    <property type="protein sequence ID" value="EDM80680.1"/>
    <property type="molecule type" value="Genomic_DNA"/>
</dbReference>
<dbReference type="Proteomes" id="UP000005801">
    <property type="component" value="Unassembled WGS sequence"/>
</dbReference>
<name>A6G0N4_9BACT</name>
<dbReference type="STRING" id="391625.PPSIR1_37344"/>
<gene>
    <name evidence="3" type="ORF">PPSIR1_37344</name>
</gene>
<keyword evidence="2" id="KW-0732">Signal</keyword>
<feature type="signal peptide" evidence="2">
    <location>
        <begin position="1"/>
        <end position="24"/>
    </location>
</feature>
<comment type="caution">
    <text evidence="3">The sequence shown here is derived from an EMBL/GenBank/DDBJ whole genome shotgun (WGS) entry which is preliminary data.</text>
</comment>
<evidence type="ECO:0000256" key="2">
    <source>
        <dbReference type="SAM" id="SignalP"/>
    </source>
</evidence>